<dbReference type="InterPro" id="IPR004839">
    <property type="entry name" value="Aminotransferase_I/II_large"/>
</dbReference>
<proteinExistence type="inferred from homology"/>
<dbReference type="InterPro" id="IPR015421">
    <property type="entry name" value="PyrdxlP-dep_Trfase_major"/>
</dbReference>
<feature type="domain" description="HTH gntR-type" evidence="6">
    <location>
        <begin position="18"/>
        <end position="86"/>
    </location>
</feature>
<organism evidence="7 8">
    <name type="scientific">Bowmanella denitrificans</name>
    <dbReference type="NCBI Taxonomy" id="366582"/>
    <lineage>
        <taxon>Bacteria</taxon>
        <taxon>Pseudomonadati</taxon>
        <taxon>Pseudomonadota</taxon>
        <taxon>Gammaproteobacteria</taxon>
        <taxon>Alteromonadales</taxon>
        <taxon>Alteromonadaceae</taxon>
        <taxon>Bowmanella</taxon>
    </lineage>
</organism>
<dbReference type="Pfam" id="PF00155">
    <property type="entry name" value="Aminotran_1_2"/>
    <property type="match status" value="1"/>
</dbReference>
<keyword evidence="8" id="KW-1185">Reference proteome</keyword>
<dbReference type="SMART" id="SM00345">
    <property type="entry name" value="HTH_GNTR"/>
    <property type="match status" value="1"/>
</dbReference>
<protein>
    <submittedName>
        <fullName evidence="7">PLP-dependent aminotransferase family protein</fullName>
    </submittedName>
</protein>
<keyword evidence="3" id="KW-0805">Transcription regulation</keyword>
<dbReference type="PROSITE" id="PS50949">
    <property type="entry name" value="HTH_GNTR"/>
    <property type="match status" value="1"/>
</dbReference>
<dbReference type="Gene3D" id="1.10.10.10">
    <property type="entry name" value="Winged helix-like DNA-binding domain superfamily/Winged helix DNA-binding domain"/>
    <property type="match status" value="1"/>
</dbReference>
<dbReference type="RefSeq" id="WP_343840658.1">
    <property type="nucleotide sequence ID" value="NZ_BAAAEI010000001.1"/>
</dbReference>
<evidence type="ECO:0000256" key="1">
    <source>
        <dbReference type="ARBA" id="ARBA00005384"/>
    </source>
</evidence>
<dbReference type="Pfam" id="PF00392">
    <property type="entry name" value="GntR"/>
    <property type="match status" value="1"/>
</dbReference>
<dbReference type="InterPro" id="IPR036388">
    <property type="entry name" value="WH-like_DNA-bd_sf"/>
</dbReference>
<dbReference type="PANTHER" id="PTHR46577:SF1">
    <property type="entry name" value="HTH-TYPE TRANSCRIPTIONAL REGULATORY PROTEIN GABR"/>
    <property type="match status" value="1"/>
</dbReference>
<dbReference type="PANTHER" id="PTHR46577">
    <property type="entry name" value="HTH-TYPE TRANSCRIPTIONAL REGULATORY PROTEIN GABR"/>
    <property type="match status" value="1"/>
</dbReference>
<evidence type="ECO:0000256" key="3">
    <source>
        <dbReference type="ARBA" id="ARBA00023015"/>
    </source>
</evidence>
<accession>A0ABN0WL80</accession>
<keyword evidence="5" id="KW-0804">Transcription</keyword>
<dbReference type="GO" id="GO:0008483">
    <property type="term" value="F:transaminase activity"/>
    <property type="evidence" value="ECO:0007669"/>
    <property type="project" value="UniProtKB-KW"/>
</dbReference>
<evidence type="ECO:0000256" key="5">
    <source>
        <dbReference type="ARBA" id="ARBA00023163"/>
    </source>
</evidence>
<evidence type="ECO:0000256" key="2">
    <source>
        <dbReference type="ARBA" id="ARBA00022898"/>
    </source>
</evidence>
<keyword evidence="7" id="KW-0808">Transferase</keyword>
<dbReference type="InterPro" id="IPR051446">
    <property type="entry name" value="HTH_trans_reg/aminotransferase"/>
</dbReference>
<evidence type="ECO:0000256" key="4">
    <source>
        <dbReference type="ARBA" id="ARBA00023125"/>
    </source>
</evidence>
<evidence type="ECO:0000313" key="7">
    <source>
        <dbReference type="EMBL" id="GAA0341070.1"/>
    </source>
</evidence>
<name>A0ABN0WL80_9ALTE</name>
<dbReference type="SUPFAM" id="SSF46785">
    <property type="entry name" value="Winged helix' DNA-binding domain"/>
    <property type="match status" value="1"/>
</dbReference>
<dbReference type="CDD" id="cd00609">
    <property type="entry name" value="AAT_like"/>
    <property type="match status" value="1"/>
</dbReference>
<dbReference type="SUPFAM" id="SSF53383">
    <property type="entry name" value="PLP-dependent transferases"/>
    <property type="match status" value="1"/>
</dbReference>
<dbReference type="InterPro" id="IPR036390">
    <property type="entry name" value="WH_DNA-bd_sf"/>
</dbReference>
<dbReference type="CDD" id="cd07377">
    <property type="entry name" value="WHTH_GntR"/>
    <property type="match status" value="1"/>
</dbReference>
<dbReference type="InterPro" id="IPR015424">
    <property type="entry name" value="PyrdxlP-dep_Trfase"/>
</dbReference>
<dbReference type="InterPro" id="IPR000524">
    <property type="entry name" value="Tscrpt_reg_HTH_GntR"/>
</dbReference>
<gene>
    <name evidence="7" type="ORF">GCM10009092_01990</name>
</gene>
<comment type="caution">
    <text evidence="7">The sequence shown here is derived from an EMBL/GenBank/DDBJ whole genome shotgun (WGS) entry which is preliminary data.</text>
</comment>
<evidence type="ECO:0000313" key="8">
    <source>
        <dbReference type="Proteomes" id="UP001501757"/>
    </source>
</evidence>
<comment type="similarity">
    <text evidence="1">In the C-terminal section; belongs to the class-I pyridoxal-phosphate-dependent aminotransferase family.</text>
</comment>
<dbReference type="EMBL" id="BAAAEI010000001">
    <property type="protein sequence ID" value="GAA0341070.1"/>
    <property type="molecule type" value="Genomic_DNA"/>
</dbReference>
<dbReference type="Proteomes" id="UP001501757">
    <property type="component" value="Unassembled WGS sequence"/>
</dbReference>
<keyword evidence="2" id="KW-0663">Pyridoxal phosphate</keyword>
<dbReference type="Gene3D" id="3.40.640.10">
    <property type="entry name" value="Type I PLP-dependent aspartate aminotransferase-like (Major domain)"/>
    <property type="match status" value="1"/>
</dbReference>
<keyword evidence="7" id="KW-0032">Aminotransferase</keyword>
<evidence type="ECO:0000259" key="6">
    <source>
        <dbReference type="PROSITE" id="PS50949"/>
    </source>
</evidence>
<keyword evidence="4" id="KW-0238">DNA-binding</keyword>
<reference evidence="7 8" key="1">
    <citation type="journal article" date="2019" name="Int. J. Syst. Evol. Microbiol.">
        <title>The Global Catalogue of Microorganisms (GCM) 10K type strain sequencing project: providing services to taxonomists for standard genome sequencing and annotation.</title>
        <authorList>
            <consortium name="The Broad Institute Genomics Platform"/>
            <consortium name="The Broad Institute Genome Sequencing Center for Infectious Disease"/>
            <person name="Wu L."/>
            <person name="Ma J."/>
        </authorList>
    </citation>
    <scope>NUCLEOTIDE SEQUENCE [LARGE SCALE GENOMIC DNA]</scope>
    <source>
        <strain evidence="7 8">JCM 13378</strain>
    </source>
</reference>
<sequence length="603" mass="67937">MPSLNTLLIHVDHGDRAESLQSQIRRQFVDNILTGALPGGRKVPSSRKLAEQLKVSRNTIVLVYTSLMEEGFLVSRERSGIFVNEQLSPARPQTSNIALKSTSARPSLHLPGRLLGTSQHSLVRNWRDYRFPFVDGVFDISLYPVRELKDANARANASSEILQWSQLQHDCDDPMLLEQIQTRILPRRGISASADEILITAGSQQALFLVTQLLADHNTRAALEEPGFPEARELFRQRTDKLVYQGLDLQGMVVDDKLKGCDLIYTTPSHQTPTSVTMSLARRQALLDLAVQQDSLIIEDDFEFESNFLGQPHPALRSLSGGNRVVYLSCLSKVLAAGLQISFVVAEAEVIAELRKLRKLVCRTPSLNNQRTAAHFLALGYYDAFMMQVHKTIYERWLTLREALNIYLPNSINTGPIFGGSAYWITGPKELDDSYLLDAAAKQGILLEPVRRYFAAEQAPKNCFRMGVTSISADRIKEGVRKLAQLIRDLVADHEENLSTAKGRLLSQSELENRLPGMTLCCEMVYGVPCEIRLLADGQMEGATGGYNPEVDQGRWWIKDGMYYRQWQLWGYGETHGYYVIVDGNEMKWFDANYRLVRKLSIV</sequence>